<organism evidence="1 2">
    <name type="scientific">Trichothecium roseum</name>
    <dbReference type="NCBI Taxonomy" id="47278"/>
    <lineage>
        <taxon>Eukaryota</taxon>
        <taxon>Fungi</taxon>
        <taxon>Dikarya</taxon>
        <taxon>Ascomycota</taxon>
        <taxon>Pezizomycotina</taxon>
        <taxon>Sordariomycetes</taxon>
        <taxon>Hypocreomycetidae</taxon>
        <taxon>Hypocreales</taxon>
        <taxon>Hypocreales incertae sedis</taxon>
        <taxon>Trichothecium</taxon>
    </lineage>
</organism>
<dbReference type="EMBL" id="CM047946">
    <property type="protein sequence ID" value="KAI9897453.1"/>
    <property type="molecule type" value="Genomic_DNA"/>
</dbReference>
<proteinExistence type="predicted"/>
<keyword evidence="2" id="KW-1185">Reference proteome</keyword>
<evidence type="ECO:0000313" key="1">
    <source>
        <dbReference type="EMBL" id="KAI9897453.1"/>
    </source>
</evidence>
<gene>
    <name evidence="1" type="ORF">N3K66_007309</name>
</gene>
<accession>A0ACC0UTM4</accession>
<protein>
    <submittedName>
        <fullName evidence="1">Uncharacterized protein</fullName>
    </submittedName>
</protein>
<sequence>MVERDTPAQEAAVASTQLCTPQLFEQTASSFPNHTALVCGNESLTYVELGTRINRIARTLVCRTGVQPGDVVALALPRSADLVAALLAVMKVGAVYLPVDPALPADRVRLMMEDAKPQLIVVDHETSTQNYDGPLRLSIGVLAFEPEANATGFEDISPSRLAYVMYTSGSTGRPKGVEVTHGNIANLLLSLRRDPGCSSSDRFLALTTVSFDISLVELLLPLVCGGATVIARAHEQKDPAIISAIVRQHNVTIAQGTPSTWRMLLDGGFHTRGQPRLSKIFCGGEAMSRSLADRLLDCADAIWNMYGPTEATVYASIWRVRRDYEIVVGGPVENGRLYVLDNNLSPAPLGCPGELYVGGAGVARGYRNNPDLSSACFLADPFVPGGRMYRTGDQALMTVEGGLRVLGRIDEQVKVRGYRVELGDVQAVMSDHDEISDAVIICRGDDGLAAYYIRSSSPMDRPREEDFPHSLRLWLAKQLPEYMIPAFFVELKTLPVTTSGKVDRNALPDPITVLRKPVKQIGATAMEHHLLTIWSRALGHDRIGTHDSFFEVGGDSLRLIRVQRELEARLGRPVPAPKLFEHYTIHTLAAYLTGSPSAGITLLDAANEPCHTGSNEDIAIVSMACRLPAGVTTPDKFWELLVAGADAITDVPEGRWGPDDEKGTSFCHRGGFITTTIQAYDTAFFGISPREARSLDPSQYMTLETCWEAFERAGCTMDRLRGSQTGVFVGTSSIPAHHALDPAAAKKASELDGYATTGSAGGTLSGRVSYQLGLEGPAMTVDTACSSSLVATHLACSSLRAGECDLAVSTGVSLLLGPGLHAEFDRLQGMSPDGRCRAFSADAQGTGWAEGCAAVVLKRLSDARRDGNTIEGVIRGTAVNHDGRSGSLTTPSGLAQSRLIHTALRRAKLAPADIDYIEAHGTGTKLGDPIEAAALAEVFGPSSTGDDGHVLLVGSAKSNIGHTQAAAGLVGLLKVILAMRNHVLPQSLHITEPTPAVDWKGANMLPVMKKRAWLSRGDQPRRAGVSAFGIGGTNAHIIVEEPPSGTRVHFAAAAEKEAEVPQSVSLPFLISGETDAALRMQAKKLHQYIRCSQVADGGDTLQDIAYSLAIARTHFRKRKVLVARDRADLLDKLDSFARSDPSLVPSPSITPDAKLAIMFTGQGSQWSGMGKDLYEVYPTFRRAVEEATSIFAELLPQQQPPLTDAMFASPGTPAALLLDRTDYAQPALFTLGVALWDLWESWGLAVPVIVLGHSLGEITAAHVAGVMDLADACRLVAARSGLMQAHGSDDYKMTSISGVATFDVEAAIQSLSCPGGAVNVDVAVRNTPTQTVISGRAHDVNMVAAHFGLRGDGVRTKDIVTGHAFHSRHMDALLEDLHAVTEAVRFHPPRLNVVSGVKGKLVAAGEIEDAEYWARQVREPVRFADAIQAAANLGVGAFLELGPRPTLCGLGAECMPDLGGENDGNKNLAWLPSMRHMQASSSVLLHAMARLHERGIPIDWSGYFTPYGCQRVIQLPTYAFDRTFVVHRTTQTRAVLNSINTMNNDKHQQSIEKSQDHAFRIVWQTLHSIYIPKPQETWGLLPAGRETEWTRSVTSSLKTSSLRLIQIESVSSSSSLKGLLCLWDPEDNDADNALSQTQDFLIKGLRQLQSAAETQLPSPLAWITRHAVGTGVKAYDEDMRLGAAPLGGLMRTARSEHPELELRLIDLPGGADVVGGDLLTKALTQDAEPECIVRNGKILIPRLQRAENVTVEATATEPKIIRRDSTVLIAGGLGHLGSCVAEWLADCHGIRNLVLISRQGSETPGAEALVNKLSQLGVSVALVAGDMADPQIVRTIMATLNDGDHQRPPLRGVIHAAGVVDSGVLTSMTPERCLATLAPKAWGAWALHQATRHMDLDFFVVFSSISGVLGMPGLANYAASNVFLDSLVHLRRSRDLPATSMAFGTWAGGHGMASRLGGSTLTHLARFGLNQLTPDQGVRLLNESIISARPLTVAAALDLQRLRGYYTESQGHIPPFLRLLLKEKENIDRHSSMATAQGRRLGEALNSANPEDHYSILLTMVRDIVASTLGFARSEDVDIDRPLREIGIDSLTAVQTRNHLSTLTGLVLSVNIVFHHPDLRTLSRSLLAQLRDISASSSSSASSIATASVETETDVTAGSETASHAPPDMESICRGFLDSQLTFGRNAAQNRDRNSKRPTSFFLTGATGFVGASILHELLEQGITTHCLIRAKDAHAAQQRVVDTLKGYGLWCHDDHYAPLIIPVVGDMSKPLLGLEESTFDELAEQVEAVCHSGGLVDWMRPLEDYVGPNIVSTHEILRLASRPPAGLPVHLISTMSTLPRHMGLDLAESKDGGQEYGYGTSKYTAERLVAAARWRGAEATIYRLPYVTASSVTGRFRTDRGDFLHNLIVGGLELGAFPHLDADMSAVLPVDYLAESVVNIMTDRTGQQGRDYDFVNVNAPTCDEFFRLMGRVSNGADIISFGTWKEMAQRHAIMYPVSSLARISAIVDGYTEETAVGMFKGALVGEHVLGGKDYPSPPYDEPFVQRYWERITASCNR</sequence>
<name>A0ACC0UTM4_9HYPO</name>
<reference evidence="1" key="1">
    <citation type="submission" date="2022-10" db="EMBL/GenBank/DDBJ databases">
        <title>Complete Genome of Trichothecium roseum strain YXFP-22015, a Plant Pathogen Isolated from Citrus.</title>
        <authorList>
            <person name="Wang Y."/>
            <person name="Zhu L."/>
        </authorList>
    </citation>
    <scope>NUCLEOTIDE SEQUENCE</scope>
    <source>
        <strain evidence="1">YXFP-22015</strain>
    </source>
</reference>
<comment type="caution">
    <text evidence="1">The sequence shown here is derived from an EMBL/GenBank/DDBJ whole genome shotgun (WGS) entry which is preliminary data.</text>
</comment>
<dbReference type="Proteomes" id="UP001163324">
    <property type="component" value="Chromosome 7"/>
</dbReference>
<evidence type="ECO:0000313" key="2">
    <source>
        <dbReference type="Proteomes" id="UP001163324"/>
    </source>
</evidence>